<proteinExistence type="predicted"/>
<organism evidence="3 4">
    <name type="scientific">Actinoplanes sandaracinus</name>
    <dbReference type="NCBI Taxonomy" id="3045177"/>
    <lineage>
        <taxon>Bacteria</taxon>
        <taxon>Bacillati</taxon>
        <taxon>Actinomycetota</taxon>
        <taxon>Actinomycetes</taxon>
        <taxon>Micromonosporales</taxon>
        <taxon>Micromonosporaceae</taxon>
        <taxon>Actinoplanes</taxon>
    </lineage>
</organism>
<dbReference type="EMBL" id="JASCTH010000001">
    <property type="protein sequence ID" value="MDI6096993.1"/>
    <property type="molecule type" value="Genomic_DNA"/>
</dbReference>
<name>A0ABT6WB83_9ACTN</name>
<dbReference type="SUPFAM" id="SSF47413">
    <property type="entry name" value="lambda repressor-like DNA-binding domains"/>
    <property type="match status" value="1"/>
</dbReference>
<dbReference type="Pfam" id="PF01381">
    <property type="entry name" value="HTH_3"/>
    <property type="match status" value="1"/>
</dbReference>
<feature type="domain" description="HTH cro/C1-type" evidence="2">
    <location>
        <begin position="1"/>
        <end position="46"/>
    </location>
</feature>
<protein>
    <submittedName>
        <fullName evidence="3">Helix-turn-helix transcriptional regulator</fullName>
    </submittedName>
</protein>
<comment type="caution">
    <text evidence="3">The sequence shown here is derived from an EMBL/GenBank/DDBJ whole genome shotgun (WGS) entry which is preliminary data.</text>
</comment>
<dbReference type="PROSITE" id="PS50943">
    <property type="entry name" value="HTH_CROC1"/>
    <property type="match status" value="1"/>
</dbReference>
<keyword evidence="4" id="KW-1185">Reference proteome</keyword>
<feature type="region of interest" description="Disordered" evidence="1">
    <location>
        <begin position="50"/>
        <end position="71"/>
    </location>
</feature>
<evidence type="ECO:0000313" key="3">
    <source>
        <dbReference type="EMBL" id="MDI6096993.1"/>
    </source>
</evidence>
<reference evidence="3 4" key="1">
    <citation type="submission" date="2023-05" db="EMBL/GenBank/DDBJ databases">
        <title>Actinoplanes sp. NEAU-A12 genome sequencing.</title>
        <authorList>
            <person name="Wang Z.-S."/>
        </authorList>
    </citation>
    <scope>NUCLEOTIDE SEQUENCE [LARGE SCALE GENOMIC DNA]</scope>
    <source>
        <strain evidence="3 4">NEAU-A12</strain>
    </source>
</reference>
<evidence type="ECO:0000256" key="1">
    <source>
        <dbReference type="SAM" id="MobiDB-lite"/>
    </source>
</evidence>
<accession>A0ABT6WB83</accession>
<evidence type="ECO:0000313" key="4">
    <source>
        <dbReference type="Proteomes" id="UP001241758"/>
    </source>
</evidence>
<dbReference type="Gene3D" id="1.10.260.40">
    <property type="entry name" value="lambda repressor-like DNA-binding domains"/>
    <property type="match status" value="1"/>
</dbReference>
<dbReference type="CDD" id="cd00093">
    <property type="entry name" value="HTH_XRE"/>
    <property type="match status" value="1"/>
</dbReference>
<gene>
    <name evidence="3" type="ORF">QLQ12_00025</name>
</gene>
<dbReference type="InterPro" id="IPR010982">
    <property type="entry name" value="Lambda_DNA-bd_dom_sf"/>
</dbReference>
<dbReference type="SMART" id="SM00530">
    <property type="entry name" value="HTH_XRE"/>
    <property type="match status" value="1"/>
</dbReference>
<dbReference type="InterPro" id="IPR001387">
    <property type="entry name" value="Cro/C1-type_HTH"/>
</dbReference>
<dbReference type="Proteomes" id="UP001241758">
    <property type="component" value="Unassembled WGS sequence"/>
</dbReference>
<evidence type="ECO:0000259" key="2">
    <source>
        <dbReference type="PROSITE" id="PS50943"/>
    </source>
</evidence>
<sequence>MRERRRDLGLSQQQLADVVEVNRQTIVSIVSGDYAPSVFLALEIAERSPPLWSASGRSPPKSTTTDKTDYPHGWLSDVVSRHELRQTFGVIGH</sequence>